<organism evidence="2 3">
    <name type="scientific">Borborobacter arsenicus</name>
    <dbReference type="NCBI Taxonomy" id="1851146"/>
    <lineage>
        <taxon>Bacteria</taxon>
        <taxon>Pseudomonadati</taxon>
        <taxon>Pseudomonadota</taxon>
        <taxon>Alphaproteobacteria</taxon>
        <taxon>Hyphomicrobiales</taxon>
        <taxon>Phyllobacteriaceae</taxon>
        <taxon>Borborobacter</taxon>
    </lineage>
</organism>
<evidence type="ECO:0000256" key="1">
    <source>
        <dbReference type="SAM" id="SignalP"/>
    </source>
</evidence>
<evidence type="ECO:0000313" key="2">
    <source>
        <dbReference type="EMBL" id="RUM96955.1"/>
    </source>
</evidence>
<reference evidence="2 3" key="1">
    <citation type="submission" date="2018-11" db="EMBL/GenBank/DDBJ databases">
        <title>Pseudaminobacter arsenicus sp. nov., an arsenic-resistant bacterium isolated from arsenic-rich aquifers.</title>
        <authorList>
            <person name="Mu Y."/>
        </authorList>
    </citation>
    <scope>NUCLEOTIDE SEQUENCE [LARGE SCALE GENOMIC DNA]</scope>
    <source>
        <strain evidence="2 3">CB3</strain>
    </source>
</reference>
<dbReference type="RefSeq" id="WP_128627456.1">
    <property type="nucleotide sequence ID" value="NZ_RKST01000015.1"/>
</dbReference>
<dbReference type="AlphaFoldDB" id="A0A432V479"/>
<gene>
    <name evidence="2" type="ORF">EET67_15575</name>
</gene>
<proteinExistence type="predicted"/>
<keyword evidence="1" id="KW-0732">Signal</keyword>
<feature type="signal peptide" evidence="1">
    <location>
        <begin position="1"/>
        <end position="21"/>
    </location>
</feature>
<feature type="chain" id="PRO_5018983730" evidence="1">
    <location>
        <begin position="22"/>
        <end position="103"/>
    </location>
</feature>
<keyword evidence="3" id="KW-1185">Reference proteome</keyword>
<evidence type="ECO:0000313" key="3">
    <source>
        <dbReference type="Proteomes" id="UP000281647"/>
    </source>
</evidence>
<name>A0A432V479_9HYPH</name>
<dbReference type="Proteomes" id="UP000281647">
    <property type="component" value="Unassembled WGS sequence"/>
</dbReference>
<comment type="caution">
    <text evidence="2">The sequence shown here is derived from an EMBL/GenBank/DDBJ whole genome shotgun (WGS) entry which is preliminary data.</text>
</comment>
<accession>A0A432V479</accession>
<dbReference type="EMBL" id="RKST01000015">
    <property type="protein sequence ID" value="RUM96955.1"/>
    <property type="molecule type" value="Genomic_DNA"/>
</dbReference>
<protein>
    <submittedName>
        <fullName evidence="2">Uncharacterized protein</fullName>
    </submittedName>
</protein>
<sequence length="103" mass="11479">MRILFALNMLLTLAAVQPGHASELASGKDVLCKPLREAFLHNIDAIIRMETVNFMLKKDDVYVDRYSGYYDDALSHFDVRTLLKAIDVISANCPLPPLPTEGS</sequence>